<dbReference type="InParanoid" id="A0A1D3CXR8"/>
<evidence type="ECO:0000313" key="3">
    <source>
        <dbReference type="Proteomes" id="UP000095192"/>
    </source>
</evidence>
<dbReference type="Proteomes" id="UP000095192">
    <property type="component" value="Unassembled WGS sequence"/>
</dbReference>
<keyword evidence="3" id="KW-1185">Reference proteome</keyword>
<protein>
    <submittedName>
        <fullName evidence="2">Uncharacterized protein</fullName>
    </submittedName>
</protein>
<feature type="region of interest" description="Disordered" evidence="1">
    <location>
        <begin position="1"/>
        <end position="46"/>
    </location>
</feature>
<sequence>MSKQGRRKGGRQRDAEYDSSDSSVGPSGGPAATAASSSGAGRKWKRREGSVLPRGLLLTPVLLPSSLGASVAAAACQGVSGALHASRSAAPTPATVVEDVWERLEGLLQRKQQLHQGGPRESTCAAQSVYRCTEQRTVRHAICSTGSASCCCYGTAAPQPVATASAAVDDRWTQMSTMSGRKREPGGHRLAALLGAPAAQGRFPQEDLYFPQQSRASAEALAAISGCAAPKGAYDSRVAAAGATISSATTAAITLDSMLLSL</sequence>
<feature type="compositionally biased region" description="Basic residues" evidence="1">
    <location>
        <begin position="1"/>
        <end position="10"/>
    </location>
</feature>
<comment type="caution">
    <text evidence="2">The sequence shown here is derived from an EMBL/GenBank/DDBJ whole genome shotgun (WGS) entry which is preliminary data.</text>
</comment>
<dbReference type="EMBL" id="JROU02001563">
    <property type="protein sequence ID" value="OEH75992.1"/>
    <property type="molecule type" value="Genomic_DNA"/>
</dbReference>
<dbReference type="VEuPathDB" id="ToxoDB:cyc_06812"/>
<accession>A0A1D3CXR8</accession>
<name>A0A1D3CXR8_9EIME</name>
<dbReference type="AlphaFoldDB" id="A0A1D3CXR8"/>
<proteinExistence type="predicted"/>
<organism evidence="2 3">
    <name type="scientific">Cyclospora cayetanensis</name>
    <dbReference type="NCBI Taxonomy" id="88456"/>
    <lineage>
        <taxon>Eukaryota</taxon>
        <taxon>Sar</taxon>
        <taxon>Alveolata</taxon>
        <taxon>Apicomplexa</taxon>
        <taxon>Conoidasida</taxon>
        <taxon>Coccidia</taxon>
        <taxon>Eucoccidiorida</taxon>
        <taxon>Eimeriorina</taxon>
        <taxon>Eimeriidae</taxon>
        <taxon>Cyclospora</taxon>
    </lineage>
</organism>
<reference evidence="2 3" key="1">
    <citation type="journal article" date="2016" name="BMC Genomics">
        <title>Comparative genomics reveals Cyclospora cayetanensis possesses coccidia-like metabolism and invasion components but unique surface antigens.</title>
        <authorList>
            <person name="Liu S."/>
            <person name="Wang L."/>
            <person name="Zheng H."/>
            <person name="Xu Z."/>
            <person name="Roellig D.M."/>
            <person name="Li N."/>
            <person name="Frace M.A."/>
            <person name="Tang K."/>
            <person name="Arrowood M.J."/>
            <person name="Moss D.M."/>
            <person name="Zhang L."/>
            <person name="Feng Y."/>
            <person name="Xiao L."/>
        </authorList>
    </citation>
    <scope>NUCLEOTIDE SEQUENCE [LARGE SCALE GENOMIC DNA]</scope>
    <source>
        <strain evidence="2 3">CHN_HEN01</strain>
    </source>
</reference>
<feature type="compositionally biased region" description="Low complexity" evidence="1">
    <location>
        <begin position="20"/>
        <end position="41"/>
    </location>
</feature>
<evidence type="ECO:0000313" key="2">
    <source>
        <dbReference type="EMBL" id="OEH75992.1"/>
    </source>
</evidence>
<evidence type="ECO:0000256" key="1">
    <source>
        <dbReference type="SAM" id="MobiDB-lite"/>
    </source>
</evidence>
<gene>
    <name evidence="2" type="ORF">cyc_06812</name>
</gene>